<dbReference type="NCBIfam" id="NF041622">
    <property type="entry name" value="KwaA"/>
    <property type="match status" value="1"/>
</dbReference>
<dbReference type="Proteomes" id="UP000294545">
    <property type="component" value="Unassembled WGS sequence"/>
</dbReference>
<keyword evidence="3" id="KW-1185">Reference proteome</keyword>
<accession>A0A4R1MAR3</accession>
<evidence type="ECO:0000313" key="2">
    <source>
        <dbReference type="EMBL" id="TCK89125.1"/>
    </source>
</evidence>
<feature type="transmembrane region" description="Helical" evidence="1">
    <location>
        <begin position="65"/>
        <end position="86"/>
    </location>
</feature>
<comment type="caution">
    <text evidence="2">The sequence shown here is derived from an EMBL/GenBank/DDBJ whole genome shotgun (WGS) entry which is preliminary data.</text>
</comment>
<protein>
    <submittedName>
        <fullName evidence="2">Uncharacterized protein</fullName>
    </submittedName>
</protein>
<feature type="transmembrane region" description="Helical" evidence="1">
    <location>
        <begin position="129"/>
        <end position="151"/>
    </location>
</feature>
<keyword evidence="1" id="KW-1133">Transmembrane helix</keyword>
<organism evidence="2 3">
    <name type="scientific">Natranaerovirga hydrolytica</name>
    <dbReference type="NCBI Taxonomy" id="680378"/>
    <lineage>
        <taxon>Bacteria</taxon>
        <taxon>Bacillati</taxon>
        <taxon>Bacillota</taxon>
        <taxon>Clostridia</taxon>
        <taxon>Lachnospirales</taxon>
        <taxon>Natranaerovirgaceae</taxon>
        <taxon>Natranaerovirga</taxon>
    </lineage>
</organism>
<evidence type="ECO:0000256" key="1">
    <source>
        <dbReference type="SAM" id="Phobius"/>
    </source>
</evidence>
<dbReference type="InterPro" id="IPR048118">
    <property type="entry name" value="KwaA"/>
</dbReference>
<gene>
    <name evidence="2" type="ORF">EDC19_2540</name>
</gene>
<dbReference type="AlphaFoldDB" id="A0A4R1MAR3"/>
<sequence>MRGGIDLNRKKKQEEDDNISLKIQLYIMSLWLLFLLIFMLTVDIPISFASDAKFIGIKALLQRNILAIISMVMVVLGIILTHHMQYRWKGVTNPPYRVKSIKNENYEYLTFLTTYIIPLICIDLNNIRYVIVLGILLFLIGFIFIKMDLYYGNPTLALLGYRLYKIEIENINNTDGIVVISKERLATGSSIDWMEIDKNIWFVKENKQ</sequence>
<proteinExistence type="predicted"/>
<keyword evidence="1" id="KW-0812">Transmembrane</keyword>
<feature type="transmembrane region" description="Helical" evidence="1">
    <location>
        <begin position="23"/>
        <end position="44"/>
    </location>
</feature>
<evidence type="ECO:0000313" key="3">
    <source>
        <dbReference type="Proteomes" id="UP000294545"/>
    </source>
</evidence>
<dbReference type="EMBL" id="SMGQ01000016">
    <property type="protein sequence ID" value="TCK89125.1"/>
    <property type="molecule type" value="Genomic_DNA"/>
</dbReference>
<keyword evidence="1" id="KW-0472">Membrane</keyword>
<name>A0A4R1MAR3_9FIRM</name>
<reference evidence="2 3" key="1">
    <citation type="submission" date="2019-03" db="EMBL/GenBank/DDBJ databases">
        <title>Genomic Encyclopedia of Type Strains, Phase IV (KMG-IV): sequencing the most valuable type-strain genomes for metagenomic binning, comparative biology and taxonomic classification.</title>
        <authorList>
            <person name="Goeker M."/>
        </authorList>
    </citation>
    <scope>NUCLEOTIDE SEQUENCE [LARGE SCALE GENOMIC DNA]</scope>
    <source>
        <strain evidence="2 3">DSM 24176</strain>
    </source>
</reference>